<organism evidence="15 16">
    <name type="scientific">Ordospora colligata OC4</name>
    <dbReference type="NCBI Taxonomy" id="1354746"/>
    <lineage>
        <taxon>Eukaryota</taxon>
        <taxon>Fungi</taxon>
        <taxon>Fungi incertae sedis</taxon>
        <taxon>Microsporidia</taxon>
        <taxon>Ordosporidae</taxon>
        <taxon>Ordospora</taxon>
    </lineage>
</organism>
<keyword evidence="11" id="KW-0012">Acyltransferase</keyword>
<dbReference type="RefSeq" id="XP_014563776.1">
    <property type="nucleotide sequence ID" value="XM_014708290.1"/>
</dbReference>
<protein>
    <recommendedName>
        <fullName evidence="3">histone acetyltransferase</fullName>
        <ecNumber evidence="3">2.3.1.48</ecNumber>
    </recommendedName>
</protein>
<dbReference type="STRING" id="1354746.A0A0B2UKL9"/>
<dbReference type="Proteomes" id="UP000031056">
    <property type="component" value="Unassembled WGS sequence"/>
</dbReference>
<feature type="domain" description="Bromo" evidence="13">
    <location>
        <begin position="332"/>
        <end position="402"/>
    </location>
</feature>
<dbReference type="PANTHER" id="PTHR45750">
    <property type="entry name" value="GH11602P"/>
    <property type="match status" value="1"/>
</dbReference>
<dbReference type="GO" id="GO:0010484">
    <property type="term" value="F:histone H3 acetyltransferase activity"/>
    <property type="evidence" value="ECO:0007669"/>
    <property type="project" value="TreeGrafter"/>
</dbReference>
<proteinExistence type="inferred from homology"/>
<dbReference type="Gene3D" id="1.20.920.10">
    <property type="entry name" value="Bromodomain-like"/>
    <property type="match status" value="1"/>
</dbReference>
<evidence type="ECO:0000313" key="15">
    <source>
        <dbReference type="EMBL" id="KHN69734.1"/>
    </source>
</evidence>
<evidence type="ECO:0000256" key="10">
    <source>
        <dbReference type="ARBA" id="ARBA00023242"/>
    </source>
</evidence>
<evidence type="ECO:0000256" key="12">
    <source>
        <dbReference type="PROSITE-ProRule" id="PRU00035"/>
    </source>
</evidence>
<dbReference type="PANTHER" id="PTHR45750:SF3">
    <property type="entry name" value="HISTONE ACETYLTRANSFERASE"/>
    <property type="match status" value="1"/>
</dbReference>
<keyword evidence="9" id="KW-0804">Transcription</keyword>
<dbReference type="SUPFAM" id="SSF55729">
    <property type="entry name" value="Acyl-CoA N-acyltransferases (Nat)"/>
    <property type="match status" value="1"/>
</dbReference>
<name>A0A0B2UKL9_9MICR</name>
<dbReference type="PROSITE" id="PS00633">
    <property type="entry name" value="BROMODOMAIN_1"/>
    <property type="match status" value="1"/>
</dbReference>
<comment type="similarity">
    <text evidence="2">Belongs to the acetyltransferase family. GCN5 subfamily.</text>
</comment>
<dbReference type="CDD" id="cd04301">
    <property type="entry name" value="NAT_SF"/>
    <property type="match status" value="1"/>
</dbReference>
<dbReference type="InterPro" id="IPR018359">
    <property type="entry name" value="Bromodomain_CS"/>
</dbReference>
<feature type="domain" description="N-acetyltransferase" evidence="14">
    <location>
        <begin position="38"/>
        <end position="211"/>
    </location>
</feature>
<dbReference type="Gene3D" id="3.40.630.30">
    <property type="match status" value="1"/>
</dbReference>
<evidence type="ECO:0000259" key="13">
    <source>
        <dbReference type="PROSITE" id="PS50014"/>
    </source>
</evidence>
<dbReference type="InterPro" id="IPR016181">
    <property type="entry name" value="Acyl_CoA_acyltransferase"/>
</dbReference>
<evidence type="ECO:0000313" key="16">
    <source>
        <dbReference type="Proteomes" id="UP000031056"/>
    </source>
</evidence>
<dbReference type="VEuPathDB" id="MicrosporidiaDB:M896_051430"/>
<dbReference type="InterPro" id="IPR001487">
    <property type="entry name" value="Bromodomain"/>
</dbReference>
<evidence type="ECO:0000256" key="5">
    <source>
        <dbReference type="ARBA" id="ARBA00022853"/>
    </source>
</evidence>
<dbReference type="Pfam" id="PF00439">
    <property type="entry name" value="Bromodomain"/>
    <property type="match status" value="1"/>
</dbReference>
<comment type="subcellular location">
    <subcellularLocation>
        <location evidence="1">Nucleus</location>
    </subcellularLocation>
</comment>
<evidence type="ECO:0000256" key="3">
    <source>
        <dbReference type="ARBA" id="ARBA00013184"/>
    </source>
</evidence>
<dbReference type="OrthoDB" id="1937912at2759"/>
<dbReference type="GeneID" id="26261796"/>
<dbReference type="InterPro" id="IPR036427">
    <property type="entry name" value="Bromodomain-like_sf"/>
</dbReference>
<dbReference type="SMART" id="SM00297">
    <property type="entry name" value="BROMO"/>
    <property type="match status" value="1"/>
</dbReference>
<gene>
    <name evidence="15" type="ORF">M896_051430</name>
</gene>
<dbReference type="AlphaFoldDB" id="A0A0B2UKL9"/>
<dbReference type="EC" id="2.3.1.48" evidence="3"/>
<keyword evidence="4" id="KW-0808">Transferase</keyword>
<dbReference type="SUPFAM" id="SSF47370">
    <property type="entry name" value="Bromodomain"/>
    <property type="match status" value="1"/>
</dbReference>
<accession>A0A0B2UKL9</accession>
<dbReference type="Pfam" id="PF00583">
    <property type="entry name" value="Acetyltransf_1"/>
    <property type="match status" value="1"/>
</dbReference>
<evidence type="ECO:0000256" key="7">
    <source>
        <dbReference type="ARBA" id="ARBA00023117"/>
    </source>
</evidence>
<keyword evidence="5" id="KW-0156">Chromatin regulator</keyword>
<keyword evidence="7 12" id="KW-0103">Bromodomain</keyword>
<dbReference type="EMBL" id="JOKQ01000005">
    <property type="protein sequence ID" value="KHN69734.1"/>
    <property type="molecule type" value="Genomic_DNA"/>
</dbReference>
<keyword evidence="6" id="KW-0805">Transcription regulation</keyword>
<evidence type="ECO:0000256" key="6">
    <source>
        <dbReference type="ARBA" id="ARBA00023015"/>
    </source>
</evidence>
<evidence type="ECO:0000256" key="4">
    <source>
        <dbReference type="ARBA" id="ARBA00022679"/>
    </source>
</evidence>
<sequence length="427" mass="49948">MRGRRYALDIGGKDKSKSESALHKAFTEGRLRIVVETTQDRCVDAMILFKAKNLFGRQLSKMPGEYILRQVFDPKHACMMFVDEKDNVVAGICYRPFFERSFVEIVFLAVDYEFQVKGVGGFLMDVFKEMIKMDIKSYENDYMNDVMAMCRICRKEVKYLDMFENEPDRSGRQSLYLIAYADVFAVGFFKKQGFCEDGVFDKWIGYIKDYDGGTIVECKVFWEINYLRKDEVIELMRRRVDEEMRNVNGYSEMHRIEDYSKVKSVRDIPGINKGLDNMKCISKIDSGVNDMKGIPDINEGEERAGDKDKISEESEAKTTMRMFIMYMICDLKMNACAWPFLKPVSANDVPNYYKYIKKPMDISKMAKKVEDGIYKSVREFEEDVRQMITNCLSYNGKDTQYYKCGQVLLKHFEMRMETYKHVVDKIG</sequence>
<dbReference type="PRINTS" id="PR00503">
    <property type="entry name" value="BROMODOMAIN"/>
</dbReference>
<dbReference type="GO" id="GO:0045944">
    <property type="term" value="P:positive regulation of transcription by RNA polymerase II"/>
    <property type="evidence" value="ECO:0007669"/>
    <property type="project" value="TreeGrafter"/>
</dbReference>
<evidence type="ECO:0000256" key="1">
    <source>
        <dbReference type="ARBA" id="ARBA00004123"/>
    </source>
</evidence>
<reference evidence="15 16" key="1">
    <citation type="journal article" date="2014" name="MBio">
        <title>The Ordospora colligata genome; evolution of extreme reduction in microsporidia and host-to-parasite horizontal gene transfer.</title>
        <authorList>
            <person name="Pombert J.-F."/>
            <person name="Haag K.L."/>
            <person name="Beidas S."/>
            <person name="Ebert D."/>
            <person name="Keeling P.J."/>
        </authorList>
    </citation>
    <scope>NUCLEOTIDE SEQUENCE [LARGE SCALE GENOMIC DNA]</scope>
    <source>
        <strain evidence="15 16">OC4</strain>
    </source>
</reference>
<dbReference type="InterPro" id="IPR037800">
    <property type="entry name" value="GCN5"/>
</dbReference>
<evidence type="ECO:0000256" key="9">
    <source>
        <dbReference type="ARBA" id="ARBA00023163"/>
    </source>
</evidence>
<comment type="caution">
    <text evidence="15">The sequence shown here is derived from an EMBL/GenBank/DDBJ whole genome shotgun (WGS) entry which is preliminary data.</text>
</comment>
<keyword evidence="8" id="KW-0010">Activator</keyword>
<dbReference type="PROSITE" id="PS51186">
    <property type="entry name" value="GNAT"/>
    <property type="match status" value="1"/>
</dbReference>
<evidence type="ECO:0000256" key="11">
    <source>
        <dbReference type="ARBA" id="ARBA00023315"/>
    </source>
</evidence>
<keyword evidence="16" id="KW-1185">Reference proteome</keyword>
<dbReference type="GO" id="GO:0000123">
    <property type="term" value="C:histone acetyltransferase complex"/>
    <property type="evidence" value="ECO:0007669"/>
    <property type="project" value="TreeGrafter"/>
</dbReference>
<dbReference type="FunCoup" id="A0A0B2UKL9">
    <property type="interactions" value="21"/>
</dbReference>
<keyword evidence="10" id="KW-0539">Nucleus</keyword>
<dbReference type="PROSITE" id="PS50014">
    <property type="entry name" value="BROMODOMAIN_2"/>
    <property type="match status" value="1"/>
</dbReference>
<evidence type="ECO:0000259" key="14">
    <source>
        <dbReference type="PROSITE" id="PS51186"/>
    </source>
</evidence>
<dbReference type="InParanoid" id="A0A0B2UKL9"/>
<dbReference type="HOGENOM" id="CLU_015741_0_1_1"/>
<evidence type="ECO:0000256" key="8">
    <source>
        <dbReference type="ARBA" id="ARBA00023159"/>
    </source>
</evidence>
<evidence type="ECO:0000256" key="2">
    <source>
        <dbReference type="ARBA" id="ARBA00008607"/>
    </source>
</evidence>
<dbReference type="GO" id="GO:0005634">
    <property type="term" value="C:nucleus"/>
    <property type="evidence" value="ECO:0007669"/>
    <property type="project" value="UniProtKB-SubCell"/>
</dbReference>
<dbReference type="InterPro" id="IPR000182">
    <property type="entry name" value="GNAT_dom"/>
</dbReference>